<organism evidence="3 4">
    <name type="scientific">Mycena albidolilacea</name>
    <dbReference type="NCBI Taxonomy" id="1033008"/>
    <lineage>
        <taxon>Eukaryota</taxon>
        <taxon>Fungi</taxon>
        <taxon>Dikarya</taxon>
        <taxon>Basidiomycota</taxon>
        <taxon>Agaricomycotina</taxon>
        <taxon>Agaricomycetes</taxon>
        <taxon>Agaricomycetidae</taxon>
        <taxon>Agaricales</taxon>
        <taxon>Marasmiineae</taxon>
        <taxon>Mycenaceae</taxon>
        <taxon>Mycena</taxon>
    </lineage>
</organism>
<feature type="transmembrane region" description="Helical" evidence="1">
    <location>
        <begin position="198"/>
        <end position="220"/>
    </location>
</feature>
<protein>
    <recommendedName>
        <fullName evidence="2">DUF6534 domain-containing protein</fullName>
    </recommendedName>
</protein>
<feature type="transmembrane region" description="Helical" evidence="1">
    <location>
        <begin position="151"/>
        <end position="178"/>
    </location>
</feature>
<proteinExistence type="predicted"/>
<sequence>LGAYELGVLISYILLGVTTTQAYVYYSRFPNDSRKLKYLVAFMWSFEMAHAVCIGCTLYQMTVRDYSHPERLILIPRSLAVAVIFSGIVGAVLYRFSPIQVVFAARIYRVSHSLYIPCLSWALSFSRLLGSIAVCFYGLQLKTIPDFEARFAWLLNSLWSVASANDLIIAVTLVYWLYRQRPTADRRTVALVDKLIAWTMETGVVTSAAGLASLVCFATMKENYIWIAFFVLNTRLYSNSLLASLNSRARLRVMSEETDPNILGFKAGTGTPSGSWYDSARSAV</sequence>
<gene>
    <name evidence="3" type="ORF">DFH08DRAFT_1038152</name>
</gene>
<dbReference type="PANTHER" id="PTHR40465">
    <property type="entry name" value="CHROMOSOME 1, WHOLE GENOME SHOTGUN SEQUENCE"/>
    <property type="match status" value="1"/>
</dbReference>
<feature type="transmembrane region" description="Helical" evidence="1">
    <location>
        <begin position="38"/>
        <end position="61"/>
    </location>
</feature>
<evidence type="ECO:0000256" key="1">
    <source>
        <dbReference type="SAM" id="Phobius"/>
    </source>
</evidence>
<feature type="domain" description="DUF6534" evidence="2">
    <location>
        <begin position="164"/>
        <end position="249"/>
    </location>
</feature>
<reference evidence="3" key="1">
    <citation type="submission" date="2023-03" db="EMBL/GenBank/DDBJ databases">
        <title>Massive genome expansion in bonnet fungi (Mycena s.s.) driven by repeated elements and novel gene families across ecological guilds.</title>
        <authorList>
            <consortium name="Lawrence Berkeley National Laboratory"/>
            <person name="Harder C.B."/>
            <person name="Miyauchi S."/>
            <person name="Viragh M."/>
            <person name="Kuo A."/>
            <person name="Thoen E."/>
            <person name="Andreopoulos B."/>
            <person name="Lu D."/>
            <person name="Skrede I."/>
            <person name="Drula E."/>
            <person name="Henrissat B."/>
            <person name="Morin E."/>
            <person name="Kohler A."/>
            <person name="Barry K."/>
            <person name="LaButti K."/>
            <person name="Morin E."/>
            <person name="Salamov A."/>
            <person name="Lipzen A."/>
            <person name="Mereny Z."/>
            <person name="Hegedus B."/>
            <person name="Baldrian P."/>
            <person name="Stursova M."/>
            <person name="Weitz H."/>
            <person name="Taylor A."/>
            <person name="Grigoriev I.V."/>
            <person name="Nagy L.G."/>
            <person name="Martin F."/>
            <person name="Kauserud H."/>
        </authorList>
    </citation>
    <scope>NUCLEOTIDE SEQUENCE</scope>
    <source>
        <strain evidence="3">CBHHK002</strain>
    </source>
</reference>
<dbReference type="Pfam" id="PF20152">
    <property type="entry name" value="DUF6534"/>
    <property type="match status" value="1"/>
</dbReference>
<evidence type="ECO:0000313" key="4">
    <source>
        <dbReference type="Proteomes" id="UP001218218"/>
    </source>
</evidence>
<feature type="transmembrane region" description="Helical" evidence="1">
    <location>
        <begin position="73"/>
        <end position="94"/>
    </location>
</feature>
<keyword evidence="1" id="KW-1133">Transmembrane helix</keyword>
<evidence type="ECO:0000259" key="2">
    <source>
        <dbReference type="Pfam" id="PF20152"/>
    </source>
</evidence>
<keyword evidence="1" id="KW-0812">Transmembrane</keyword>
<feature type="transmembrane region" description="Helical" evidence="1">
    <location>
        <begin position="6"/>
        <end position="26"/>
    </location>
</feature>
<feature type="transmembrane region" description="Helical" evidence="1">
    <location>
        <begin position="114"/>
        <end position="139"/>
    </location>
</feature>
<comment type="caution">
    <text evidence="3">The sequence shown here is derived from an EMBL/GenBank/DDBJ whole genome shotgun (WGS) entry which is preliminary data.</text>
</comment>
<dbReference type="EMBL" id="JARIHO010000006">
    <property type="protein sequence ID" value="KAJ7359428.1"/>
    <property type="molecule type" value="Genomic_DNA"/>
</dbReference>
<name>A0AAD7EZZ4_9AGAR</name>
<accession>A0AAD7EZZ4</accession>
<dbReference type="InterPro" id="IPR045339">
    <property type="entry name" value="DUF6534"/>
</dbReference>
<feature type="transmembrane region" description="Helical" evidence="1">
    <location>
        <begin position="226"/>
        <end position="245"/>
    </location>
</feature>
<feature type="non-terminal residue" evidence="3">
    <location>
        <position position="1"/>
    </location>
</feature>
<keyword evidence="4" id="KW-1185">Reference proteome</keyword>
<evidence type="ECO:0000313" key="3">
    <source>
        <dbReference type="EMBL" id="KAJ7359428.1"/>
    </source>
</evidence>
<dbReference type="AlphaFoldDB" id="A0AAD7EZZ4"/>
<dbReference type="Proteomes" id="UP001218218">
    <property type="component" value="Unassembled WGS sequence"/>
</dbReference>
<dbReference type="PANTHER" id="PTHR40465:SF1">
    <property type="entry name" value="DUF6534 DOMAIN-CONTAINING PROTEIN"/>
    <property type="match status" value="1"/>
</dbReference>
<keyword evidence="1" id="KW-0472">Membrane</keyword>